<proteinExistence type="predicted"/>
<feature type="region of interest" description="Disordered" evidence="1">
    <location>
        <begin position="235"/>
        <end position="331"/>
    </location>
</feature>
<dbReference type="PANTHER" id="PTHR36805:SF7">
    <property type="entry name" value="AGENET DOMAIN-CONTAINING PROTEIN"/>
    <property type="match status" value="1"/>
</dbReference>
<dbReference type="SUPFAM" id="SSF54160">
    <property type="entry name" value="Chromo domain-like"/>
    <property type="match status" value="1"/>
</dbReference>
<dbReference type="Gramene" id="AET3Gv20020800.5">
    <property type="protein sequence ID" value="AET3Gv20020800.5"/>
    <property type="gene ID" value="AET3Gv20020800"/>
</dbReference>
<reference evidence="3" key="3">
    <citation type="journal article" date="2017" name="Nature">
        <title>Genome sequence of the progenitor of the wheat D genome Aegilops tauschii.</title>
        <authorList>
            <person name="Luo M.C."/>
            <person name="Gu Y.Q."/>
            <person name="Puiu D."/>
            <person name="Wang H."/>
            <person name="Twardziok S.O."/>
            <person name="Deal K.R."/>
            <person name="Huo N."/>
            <person name="Zhu T."/>
            <person name="Wang L."/>
            <person name="Wang Y."/>
            <person name="McGuire P.E."/>
            <person name="Liu S."/>
            <person name="Long H."/>
            <person name="Ramasamy R.K."/>
            <person name="Rodriguez J.C."/>
            <person name="Van S.L."/>
            <person name="Yuan L."/>
            <person name="Wang Z."/>
            <person name="Xia Z."/>
            <person name="Xiao L."/>
            <person name="Anderson O.D."/>
            <person name="Ouyang S."/>
            <person name="Liang Y."/>
            <person name="Zimin A.V."/>
            <person name="Pertea G."/>
            <person name="Qi P."/>
            <person name="Bennetzen J.L."/>
            <person name="Dai X."/>
            <person name="Dawson M.W."/>
            <person name="Muller H.G."/>
            <person name="Kugler K."/>
            <person name="Rivarola-Duarte L."/>
            <person name="Spannagl M."/>
            <person name="Mayer K.F.X."/>
            <person name="Lu F.H."/>
            <person name="Bevan M.W."/>
            <person name="Leroy P."/>
            <person name="Li P."/>
            <person name="You F.M."/>
            <person name="Sun Q."/>
            <person name="Liu Z."/>
            <person name="Lyons E."/>
            <person name="Wicker T."/>
            <person name="Salzberg S.L."/>
            <person name="Devos K.M."/>
            <person name="Dvorak J."/>
        </authorList>
    </citation>
    <scope>NUCLEOTIDE SEQUENCE [LARGE SCALE GENOMIC DNA]</scope>
    <source>
        <strain evidence="3">cv. AL8/78</strain>
    </source>
</reference>
<dbReference type="AlphaFoldDB" id="A0A453DP34"/>
<dbReference type="EnsemblPlants" id="AET3Gv20020800.5">
    <property type="protein sequence ID" value="AET3Gv20020800.5"/>
    <property type="gene ID" value="AET3Gv20020800"/>
</dbReference>
<dbReference type="InterPro" id="IPR008395">
    <property type="entry name" value="Agenet-like_dom"/>
</dbReference>
<keyword evidence="4" id="KW-1185">Reference proteome</keyword>
<reference evidence="4" key="1">
    <citation type="journal article" date="2014" name="Science">
        <title>Ancient hybridizations among the ancestral genomes of bread wheat.</title>
        <authorList>
            <consortium name="International Wheat Genome Sequencing Consortium,"/>
            <person name="Marcussen T."/>
            <person name="Sandve S.R."/>
            <person name="Heier L."/>
            <person name="Spannagl M."/>
            <person name="Pfeifer M."/>
            <person name="Jakobsen K.S."/>
            <person name="Wulff B.B."/>
            <person name="Steuernagel B."/>
            <person name="Mayer K.F."/>
            <person name="Olsen O.A."/>
        </authorList>
    </citation>
    <scope>NUCLEOTIDE SEQUENCE [LARGE SCALE GENOMIC DNA]</scope>
    <source>
        <strain evidence="4">cv. AL8/78</strain>
    </source>
</reference>
<dbReference type="SMART" id="SM00743">
    <property type="entry name" value="Agenet"/>
    <property type="match status" value="1"/>
</dbReference>
<reference evidence="4" key="2">
    <citation type="journal article" date="2017" name="Nat. Plants">
        <title>The Aegilops tauschii genome reveals multiple impacts of transposons.</title>
        <authorList>
            <person name="Zhao G."/>
            <person name="Zou C."/>
            <person name="Li K."/>
            <person name="Wang K."/>
            <person name="Li T."/>
            <person name="Gao L."/>
            <person name="Zhang X."/>
            <person name="Wang H."/>
            <person name="Yang Z."/>
            <person name="Liu X."/>
            <person name="Jiang W."/>
            <person name="Mao L."/>
            <person name="Kong X."/>
            <person name="Jiao Y."/>
            <person name="Jia J."/>
        </authorList>
    </citation>
    <scope>NUCLEOTIDE SEQUENCE [LARGE SCALE GENOMIC DNA]</scope>
    <source>
        <strain evidence="4">cv. AL8/78</strain>
    </source>
</reference>
<sequence length="331" mass="37815">PSFHGLPRSPAKPQPPLRPTSLPRRLTPEKRKPPAPRSSDWLDMDLILPFKIGDFAEAKCFDEGFKGAWFRSKIKDMRVTESGHLEYYLEYIDYTEEANEWIGVFQKNPFNPACLEGKSNGSTEIMLRPSFPRWYRGQHAPKHFPKSEVIARVHDAWKVGDWVDWHNKDCYWTGQIIELTSKNVVEVKFLDHPMGEGQQCLAKKKDLRPALDWSIIKGWTVPLSTAKGKSWQAAHLVHPQSDVEERSSTDEDEALGSSSTVKTHSSDRNIVSKLSNQRMVTHKSSDPSRRRTRSSCGLLVSPLEPATVEPNGSGSRRYPFRVRRNAVEQQR</sequence>
<dbReference type="InterPro" id="IPR014002">
    <property type="entry name" value="Agenet_dom_plant"/>
</dbReference>
<dbReference type="STRING" id="200361.A0A453DP34"/>
<accession>A0A453DP34</accession>
<organism evidence="3 4">
    <name type="scientific">Aegilops tauschii subsp. strangulata</name>
    <name type="common">Goatgrass</name>
    <dbReference type="NCBI Taxonomy" id="200361"/>
    <lineage>
        <taxon>Eukaryota</taxon>
        <taxon>Viridiplantae</taxon>
        <taxon>Streptophyta</taxon>
        <taxon>Embryophyta</taxon>
        <taxon>Tracheophyta</taxon>
        <taxon>Spermatophyta</taxon>
        <taxon>Magnoliopsida</taxon>
        <taxon>Liliopsida</taxon>
        <taxon>Poales</taxon>
        <taxon>Poaceae</taxon>
        <taxon>BOP clade</taxon>
        <taxon>Pooideae</taxon>
        <taxon>Triticodae</taxon>
        <taxon>Triticeae</taxon>
        <taxon>Triticinae</taxon>
        <taxon>Aegilops</taxon>
    </lineage>
</organism>
<evidence type="ECO:0000256" key="1">
    <source>
        <dbReference type="SAM" id="MobiDB-lite"/>
    </source>
</evidence>
<dbReference type="Proteomes" id="UP000015105">
    <property type="component" value="Chromosome 3D"/>
</dbReference>
<evidence type="ECO:0000313" key="4">
    <source>
        <dbReference type="Proteomes" id="UP000015105"/>
    </source>
</evidence>
<name>A0A453DP34_AEGTS</name>
<feature type="compositionally biased region" description="Polar residues" evidence="1">
    <location>
        <begin position="256"/>
        <end position="279"/>
    </location>
</feature>
<protein>
    <recommendedName>
        <fullName evidence="2">Agenet domain-containing protein</fullName>
    </recommendedName>
</protein>
<evidence type="ECO:0000313" key="3">
    <source>
        <dbReference type="EnsemblPlants" id="AET3Gv20020800.5"/>
    </source>
</evidence>
<dbReference type="InterPro" id="IPR016197">
    <property type="entry name" value="Chromo-like_dom_sf"/>
</dbReference>
<evidence type="ECO:0000259" key="2">
    <source>
        <dbReference type="SMART" id="SM00743"/>
    </source>
</evidence>
<feature type="domain" description="Agenet" evidence="2">
    <location>
        <begin position="155"/>
        <end position="215"/>
    </location>
</feature>
<feature type="region of interest" description="Disordered" evidence="1">
    <location>
        <begin position="1"/>
        <end position="38"/>
    </location>
</feature>
<dbReference type="Pfam" id="PF05641">
    <property type="entry name" value="Agenet"/>
    <property type="match status" value="1"/>
</dbReference>
<reference evidence="3" key="5">
    <citation type="journal article" date="2021" name="G3 (Bethesda)">
        <title>Aegilops tauschii genome assembly Aet v5.0 features greater sequence contiguity and improved annotation.</title>
        <authorList>
            <person name="Wang L."/>
            <person name="Zhu T."/>
            <person name="Rodriguez J.C."/>
            <person name="Deal K.R."/>
            <person name="Dubcovsky J."/>
            <person name="McGuire P.E."/>
            <person name="Lux T."/>
            <person name="Spannagl M."/>
            <person name="Mayer K.F.X."/>
            <person name="Baldrich P."/>
            <person name="Meyers B.C."/>
            <person name="Huo N."/>
            <person name="Gu Y.Q."/>
            <person name="Zhou H."/>
            <person name="Devos K.M."/>
            <person name="Bennetzen J.L."/>
            <person name="Unver T."/>
            <person name="Budak H."/>
            <person name="Gulick P.J."/>
            <person name="Galiba G."/>
            <person name="Kalapos B."/>
            <person name="Nelson D.R."/>
            <person name="Li P."/>
            <person name="You F.M."/>
            <person name="Luo M.C."/>
            <person name="Dvorak J."/>
        </authorList>
    </citation>
    <scope>NUCLEOTIDE SEQUENCE [LARGE SCALE GENOMIC DNA]</scope>
    <source>
        <strain evidence="3">cv. AL8/78</strain>
    </source>
</reference>
<dbReference type="PANTHER" id="PTHR36805">
    <property type="entry name" value="AGENET DOMAIN-CONTAINING PROTEIN"/>
    <property type="match status" value="1"/>
</dbReference>
<reference evidence="3" key="4">
    <citation type="submission" date="2019-03" db="UniProtKB">
        <authorList>
            <consortium name="EnsemblPlants"/>
        </authorList>
    </citation>
    <scope>IDENTIFICATION</scope>
</reference>